<feature type="binding site" evidence="6">
    <location>
        <begin position="151"/>
        <end position="154"/>
    </location>
    <ligand>
        <name>substrate</name>
    </ligand>
</feature>
<evidence type="ECO:0000256" key="4">
    <source>
        <dbReference type="ARBA" id="ARBA00023002"/>
    </source>
</evidence>
<evidence type="ECO:0000313" key="12">
    <source>
        <dbReference type="EMBL" id="VYS86804.1"/>
    </source>
</evidence>
<dbReference type="InterPro" id="IPR011304">
    <property type="entry name" value="L-lactate_DH"/>
</dbReference>
<organism evidence="12">
    <name type="scientific">Anaerostipes caccae</name>
    <dbReference type="NCBI Taxonomy" id="105841"/>
    <lineage>
        <taxon>Bacteria</taxon>
        <taxon>Bacillati</taxon>
        <taxon>Bacillota</taxon>
        <taxon>Clostridia</taxon>
        <taxon>Lachnospirales</taxon>
        <taxon>Lachnospiraceae</taxon>
        <taxon>Anaerostipes</taxon>
    </lineage>
</organism>
<proteinExistence type="inferred from homology"/>
<dbReference type="EMBL" id="CACRSQ010000002">
    <property type="protein sequence ID" value="VYS86804.1"/>
    <property type="molecule type" value="Genomic_DNA"/>
</dbReference>
<dbReference type="PRINTS" id="PR00086">
    <property type="entry name" value="LLDHDRGNASE"/>
</dbReference>
<comment type="function">
    <text evidence="6">Catalyzes the conversion of lactate to pyruvate.</text>
</comment>
<feature type="binding site" evidence="6">
    <location>
        <begin position="123"/>
        <end position="126"/>
    </location>
    <ligand>
        <name>substrate</name>
    </ligand>
</feature>
<evidence type="ECO:0000256" key="8">
    <source>
        <dbReference type="PIRSR" id="PIRSR000102-2"/>
    </source>
</evidence>
<feature type="binding site" evidence="6 9">
    <location>
        <begin position="121"/>
        <end position="123"/>
    </location>
    <ligand>
        <name>NAD(+)</name>
        <dbReference type="ChEBI" id="CHEBI:57540"/>
    </ligand>
</feature>
<comment type="subcellular location">
    <subcellularLocation>
        <location evidence="6">Cytoplasm</location>
    </subcellularLocation>
</comment>
<accession>A0A6N2S1F9</accession>
<dbReference type="AlphaFoldDB" id="A0A6N2S1F9"/>
<keyword evidence="6" id="KW-0963">Cytoplasm</keyword>
<dbReference type="EC" id="1.1.1.27" evidence="3 6"/>
<feature type="domain" description="Lactate/malate dehydrogenase C-terminal" evidence="11">
    <location>
        <begin position="148"/>
        <end position="311"/>
    </location>
</feature>
<sequence length="315" mass="34698">MGLKLRKIVIIGAGHVGTMCGLSLMYRGEVDELVYIDIDREKAYSQALDLDDAVSLLPHQITVRTGDYGDAEDADVIVMAAGVSRLPGQTRLDMLDDSIRIMKEVASHMQGLHIPGILISISNPADIVADYLRKQLDLPKNRCFSTGTSLDSCRLRRILSQKMHLDRSSIQAFVMGEHGDSQMIPFSAVHISGKPLLQWMKDDPVRYGKLDLVQIEKETANAGHEVIEGKGSTEFGIGIALSEIVRSIFHDSKKVLPVSPLLEGEYGQYGIHAGVPCIIGKDGIEQVIEISLTDKEKEKFENSCGVIREYISHIS</sequence>
<dbReference type="InterPro" id="IPR036291">
    <property type="entry name" value="NAD(P)-bd_dom_sf"/>
</dbReference>
<feature type="binding site" evidence="9">
    <location>
        <begin position="12"/>
        <end position="17"/>
    </location>
    <ligand>
        <name>NAD(+)</name>
        <dbReference type="ChEBI" id="CHEBI:57540"/>
    </ligand>
</feature>
<feature type="binding site" evidence="6">
    <location>
        <position position="42"/>
    </location>
    <ligand>
        <name>NAD(+)</name>
        <dbReference type="ChEBI" id="CHEBI:57540"/>
    </ligand>
</feature>
<dbReference type="PIRSF" id="PIRSF000102">
    <property type="entry name" value="Lac_mal_DH"/>
    <property type="match status" value="1"/>
</dbReference>
<comment type="similarity">
    <text evidence="2 6">Belongs to the LDH/MDH superfamily. LDH family.</text>
</comment>
<name>A0A6N2S1F9_9FIRM</name>
<dbReference type="GO" id="GO:0005737">
    <property type="term" value="C:cytoplasm"/>
    <property type="evidence" value="ECO:0007669"/>
    <property type="project" value="UniProtKB-SubCell"/>
</dbReference>
<dbReference type="PANTHER" id="PTHR43128">
    <property type="entry name" value="L-2-HYDROXYCARBOXYLATE DEHYDROGENASE (NAD(P)(+))"/>
    <property type="match status" value="1"/>
</dbReference>
<dbReference type="RefSeq" id="WP_006569024.1">
    <property type="nucleotide sequence ID" value="NZ_BAABZP010000001.1"/>
</dbReference>
<dbReference type="SUPFAM" id="SSF56327">
    <property type="entry name" value="LDH C-terminal domain-like"/>
    <property type="match status" value="1"/>
</dbReference>
<feature type="binding site" evidence="6 9">
    <location>
        <position position="37"/>
    </location>
    <ligand>
        <name>NAD(+)</name>
        <dbReference type="ChEBI" id="CHEBI:57540"/>
    </ligand>
</feature>
<feature type="binding site" evidence="8">
    <location>
        <position position="85"/>
    </location>
    <ligand>
        <name>substrate</name>
    </ligand>
</feature>
<dbReference type="NCBIfam" id="TIGR01771">
    <property type="entry name" value="L-LDH-NAD"/>
    <property type="match status" value="1"/>
</dbReference>
<dbReference type="InterPro" id="IPR015955">
    <property type="entry name" value="Lactate_DH/Glyco_Ohase_4_C"/>
</dbReference>
<dbReference type="InterPro" id="IPR018177">
    <property type="entry name" value="L-lactate_DH_AS"/>
</dbReference>
<comment type="catalytic activity">
    <reaction evidence="6">
        <text>(S)-lactate + NAD(+) = pyruvate + NADH + H(+)</text>
        <dbReference type="Rhea" id="RHEA:23444"/>
        <dbReference type="ChEBI" id="CHEBI:15361"/>
        <dbReference type="ChEBI" id="CHEBI:15378"/>
        <dbReference type="ChEBI" id="CHEBI:16651"/>
        <dbReference type="ChEBI" id="CHEBI:57540"/>
        <dbReference type="ChEBI" id="CHEBI:57945"/>
        <dbReference type="EC" id="1.1.1.27"/>
    </reaction>
</comment>
<evidence type="ECO:0000256" key="1">
    <source>
        <dbReference type="ARBA" id="ARBA00004843"/>
    </source>
</evidence>
<dbReference type="Pfam" id="PF02866">
    <property type="entry name" value="Ldh_1_C"/>
    <property type="match status" value="1"/>
</dbReference>
<feature type="binding site" evidence="6">
    <location>
        <position position="146"/>
    </location>
    <ligand>
        <name>NAD(+)</name>
        <dbReference type="ChEBI" id="CHEBI:57540"/>
    </ligand>
</feature>
<dbReference type="Gene3D" id="3.40.50.720">
    <property type="entry name" value="NAD(P)-binding Rossmann-like Domain"/>
    <property type="match status" value="1"/>
</dbReference>
<dbReference type="InterPro" id="IPR022383">
    <property type="entry name" value="Lactate/malate_DH_C"/>
</dbReference>
<feature type="binding site" evidence="8">
    <location>
        <position position="123"/>
    </location>
    <ligand>
        <name>substrate</name>
    </ligand>
</feature>
<dbReference type="SUPFAM" id="SSF51735">
    <property type="entry name" value="NAD(P)-binding Rossmann-fold domains"/>
    <property type="match status" value="1"/>
</dbReference>
<evidence type="ECO:0000259" key="11">
    <source>
        <dbReference type="Pfam" id="PF02866"/>
    </source>
</evidence>
<comment type="caution">
    <text evidence="6">Lacks conserved residue(s) required for the propagation of feature annotation.</text>
</comment>
<keyword evidence="4 6" id="KW-0560">Oxidoreductase</keyword>
<reference evidence="12" key="1">
    <citation type="submission" date="2019-11" db="EMBL/GenBank/DDBJ databases">
        <authorList>
            <person name="Feng L."/>
        </authorList>
    </citation>
    <scope>NUCLEOTIDE SEQUENCE</scope>
    <source>
        <strain evidence="12">AcaccaeLFYP115</strain>
    </source>
</reference>
<feature type="binding site" evidence="6">
    <location>
        <position position="68"/>
    </location>
    <ligand>
        <name>NAD(+)</name>
        <dbReference type="ChEBI" id="CHEBI:57540"/>
    </ligand>
</feature>
<dbReference type="CDD" id="cd05291">
    <property type="entry name" value="HicDH_like"/>
    <property type="match status" value="1"/>
</dbReference>
<dbReference type="GO" id="GO:0006089">
    <property type="term" value="P:lactate metabolic process"/>
    <property type="evidence" value="ECO:0007669"/>
    <property type="project" value="TreeGrafter"/>
</dbReference>
<keyword evidence="5 6" id="KW-0520">NAD</keyword>
<dbReference type="HAMAP" id="MF_00488">
    <property type="entry name" value="Lactate_dehydrog"/>
    <property type="match status" value="1"/>
</dbReference>
<evidence type="ECO:0000256" key="3">
    <source>
        <dbReference type="ARBA" id="ARBA00012967"/>
    </source>
</evidence>
<evidence type="ECO:0000256" key="2">
    <source>
        <dbReference type="ARBA" id="ARBA00006054"/>
    </source>
</evidence>
<dbReference type="PANTHER" id="PTHR43128:SF31">
    <property type="entry name" value="L-LACTATE DEHYDROGENASE"/>
    <property type="match status" value="1"/>
</dbReference>
<dbReference type="UniPathway" id="UPA00554">
    <property type="reaction ID" value="UER00611"/>
</dbReference>
<feature type="binding site" evidence="6 8">
    <location>
        <position position="91"/>
    </location>
    <ligand>
        <name>substrate</name>
    </ligand>
</feature>
<protein>
    <recommendedName>
        <fullName evidence="3 6">L-lactate dehydrogenase</fullName>
        <shortName evidence="6">L-LDH</shortName>
        <ecNumber evidence="3 6">1.1.1.27</ecNumber>
    </recommendedName>
</protein>
<feature type="binding site" evidence="6">
    <location>
        <position position="16"/>
    </location>
    <ligand>
        <name>NAD(+)</name>
        <dbReference type="ChEBI" id="CHEBI:57540"/>
    </ligand>
</feature>
<feature type="binding site" evidence="6">
    <location>
        <begin position="82"/>
        <end position="83"/>
    </location>
    <ligand>
        <name>NAD(+)</name>
        <dbReference type="ChEBI" id="CHEBI:57540"/>
    </ligand>
</feature>
<evidence type="ECO:0000256" key="9">
    <source>
        <dbReference type="PIRSR" id="PIRSR000102-3"/>
    </source>
</evidence>
<dbReference type="GO" id="GO:0006096">
    <property type="term" value="P:glycolytic process"/>
    <property type="evidence" value="ECO:0007669"/>
    <property type="project" value="UniProtKB-UniRule"/>
</dbReference>
<dbReference type="Pfam" id="PF00056">
    <property type="entry name" value="Ldh_1_N"/>
    <property type="match status" value="1"/>
</dbReference>
<dbReference type="Gene3D" id="3.90.110.10">
    <property type="entry name" value="Lactate dehydrogenase/glycoside hydrolase, family 4, C-terminal"/>
    <property type="match status" value="1"/>
</dbReference>
<comment type="subunit">
    <text evidence="6">Homotetramer.</text>
</comment>
<comment type="pathway">
    <text evidence="1 6">Fermentation; pyruvate fermentation to lactate; (S)-lactate from pyruvate: step 1/1.</text>
</comment>
<feature type="active site" description="Proton acceptor" evidence="6 7">
    <location>
        <position position="178"/>
    </location>
</feature>
<evidence type="ECO:0000259" key="10">
    <source>
        <dbReference type="Pfam" id="PF00056"/>
    </source>
</evidence>
<gene>
    <name evidence="12" type="primary">ldhB</name>
    <name evidence="6" type="synonym">ldh</name>
    <name evidence="12" type="ORF">ACLFYP115_00740</name>
</gene>
<feature type="binding site" evidence="8">
    <location>
        <position position="154"/>
    </location>
    <ligand>
        <name>substrate</name>
    </ligand>
</feature>
<dbReference type="InterPro" id="IPR001236">
    <property type="entry name" value="Lactate/malate_DH_N"/>
</dbReference>
<dbReference type="GO" id="GO:0004459">
    <property type="term" value="F:L-lactate dehydrogenase (NAD+) activity"/>
    <property type="evidence" value="ECO:0007669"/>
    <property type="project" value="UniProtKB-UniRule"/>
</dbReference>
<dbReference type="PROSITE" id="PS00064">
    <property type="entry name" value="L_LDH"/>
    <property type="match status" value="1"/>
</dbReference>
<evidence type="ECO:0000256" key="5">
    <source>
        <dbReference type="ARBA" id="ARBA00023027"/>
    </source>
</evidence>
<evidence type="ECO:0000256" key="7">
    <source>
        <dbReference type="PIRSR" id="PIRSR000102-1"/>
    </source>
</evidence>
<feature type="domain" description="Lactate/malate dehydrogenase N-terminal" evidence="10">
    <location>
        <begin position="7"/>
        <end position="144"/>
    </location>
</feature>
<evidence type="ECO:0000256" key="6">
    <source>
        <dbReference type="HAMAP-Rule" id="MF_00488"/>
    </source>
</evidence>
<dbReference type="InterPro" id="IPR001557">
    <property type="entry name" value="L-lactate/malate_DH"/>
</dbReference>
<feature type="binding site" evidence="6">
    <location>
        <position position="233"/>
    </location>
    <ligand>
        <name>substrate</name>
    </ligand>
</feature>